<evidence type="ECO:0008006" key="4">
    <source>
        <dbReference type="Google" id="ProtNLM"/>
    </source>
</evidence>
<protein>
    <recommendedName>
        <fullName evidence="4">PEP-CTERM sorting domain-containing protein</fullName>
    </recommendedName>
</protein>
<feature type="chain" id="PRO_5039931230" description="PEP-CTERM sorting domain-containing protein" evidence="1">
    <location>
        <begin position="23"/>
        <end position="262"/>
    </location>
</feature>
<dbReference type="AlphaFoldDB" id="A0A9J6RMZ6"/>
<proteinExistence type="predicted"/>
<organism evidence="2 3">
    <name type="scientific">Dasania phycosphaerae</name>
    <dbReference type="NCBI Taxonomy" id="2950436"/>
    <lineage>
        <taxon>Bacteria</taxon>
        <taxon>Pseudomonadati</taxon>
        <taxon>Pseudomonadota</taxon>
        <taxon>Gammaproteobacteria</taxon>
        <taxon>Cellvibrionales</taxon>
        <taxon>Spongiibacteraceae</taxon>
        <taxon>Dasania</taxon>
    </lineage>
</organism>
<feature type="signal peptide" evidence="1">
    <location>
        <begin position="1"/>
        <end position="22"/>
    </location>
</feature>
<dbReference type="RefSeq" id="WP_258331825.1">
    <property type="nucleotide sequence ID" value="NZ_JAPTGG010000008.1"/>
</dbReference>
<evidence type="ECO:0000313" key="2">
    <source>
        <dbReference type="EMBL" id="MCZ0865681.1"/>
    </source>
</evidence>
<dbReference type="EMBL" id="JAPTGG010000008">
    <property type="protein sequence ID" value="MCZ0865681.1"/>
    <property type="molecule type" value="Genomic_DNA"/>
</dbReference>
<accession>A0A9J6RMZ6</accession>
<sequence>MKLSHCIRYLFVILQSFNAAQAALVGPGDIAFTGWNADSRDAFSFVALTEINPGETIIFTDNEWDGASFNSGEGELSWTANSVVAAGTVVALSDINSSTQLAASTGLASGRINLNASNEGLFALLGSLAAPSSFLTAFASDGAAGFTSLAGTGLSVGLNAIDFHATAAQDADIFAYAGARSGQFIFSDYLAQLNNTSNWLFQGGSGDQSDDGIGPDAPFDNSSFSLQGSVVNVSEPAGLSLLFACAVAITVCNRRLRFSISS</sequence>
<dbReference type="Proteomes" id="UP001069090">
    <property type="component" value="Unassembled WGS sequence"/>
</dbReference>
<gene>
    <name evidence="2" type="ORF">O0V09_10735</name>
</gene>
<keyword evidence="1" id="KW-0732">Signal</keyword>
<comment type="caution">
    <text evidence="2">The sequence shown here is derived from an EMBL/GenBank/DDBJ whole genome shotgun (WGS) entry which is preliminary data.</text>
</comment>
<name>A0A9J6RMZ6_9GAMM</name>
<evidence type="ECO:0000313" key="3">
    <source>
        <dbReference type="Proteomes" id="UP001069090"/>
    </source>
</evidence>
<keyword evidence="3" id="KW-1185">Reference proteome</keyword>
<evidence type="ECO:0000256" key="1">
    <source>
        <dbReference type="SAM" id="SignalP"/>
    </source>
</evidence>
<reference evidence="2 3" key="1">
    <citation type="submission" date="2022-12" db="EMBL/GenBank/DDBJ databases">
        <title>Dasania phycosphaerae sp. nov., isolated from particulate material of the south coast of Korea.</title>
        <authorList>
            <person name="Jiang Y."/>
        </authorList>
    </citation>
    <scope>NUCLEOTIDE SEQUENCE [LARGE SCALE GENOMIC DNA]</scope>
    <source>
        <strain evidence="2 3">GY-19</strain>
    </source>
</reference>